<feature type="domain" description="YTH" evidence="4">
    <location>
        <begin position="740"/>
        <end position="875"/>
    </location>
</feature>
<feature type="compositionally biased region" description="Low complexity" evidence="2">
    <location>
        <begin position="520"/>
        <end position="532"/>
    </location>
</feature>
<dbReference type="GO" id="GO:0003729">
    <property type="term" value="F:mRNA binding"/>
    <property type="evidence" value="ECO:0007669"/>
    <property type="project" value="TreeGrafter"/>
</dbReference>
<feature type="region of interest" description="Disordered" evidence="2">
    <location>
        <begin position="333"/>
        <end position="390"/>
    </location>
</feature>
<feature type="compositionally biased region" description="Low complexity" evidence="2">
    <location>
        <begin position="206"/>
        <end position="216"/>
    </location>
</feature>
<feature type="compositionally biased region" description="Polar residues" evidence="2">
    <location>
        <begin position="16"/>
        <end position="28"/>
    </location>
</feature>
<dbReference type="Gene3D" id="3.10.590.10">
    <property type="entry name" value="ph1033 like domains"/>
    <property type="match status" value="2"/>
</dbReference>
<dbReference type="InterPro" id="IPR000504">
    <property type="entry name" value="RRM_dom"/>
</dbReference>
<dbReference type="InterPro" id="IPR035979">
    <property type="entry name" value="RBD_domain_sf"/>
</dbReference>
<feature type="compositionally biased region" description="Polar residues" evidence="2">
    <location>
        <begin position="906"/>
        <end position="915"/>
    </location>
</feature>
<dbReference type="SMART" id="SM00360">
    <property type="entry name" value="RRM"/>
    <property type="match status" value="1"/>
</dbReference>
<dbReference type="GO" id="GO:0000398">
    <property type="term" value="P:mRNA splicing, via spliceosome"/>
    <property type="evidence" value="ECO:0007669"/>
    <property type="project" value="TreeGrafter"/>
</dbReference>
<feature type="compositionally biased region" description="Low complexity" evidence="2">
    <location>
        <begin position="544"/>
        <end position="557"/>
    </location>
</feature>
<dbReference type="CDD" id="cd21134">
    <property type="entry name" value="YTH"/>
    <property type="match status" value="1"/>
</dbReference>
<feature type="region of interest" description="Disordered" evidence="2">
    <location>
        <begin position="235"/>
        <end position="254"/>
    </location>
</feature>
<dbReference type="PROSITE" id="PS50882">
    <property type="entry name" value="YTH"/>
    <property type="match status" value="2"/>
</dbReference>
<feature type="region of interest" description="Disordered" evidence="2">
    <location>
        <begin position="798"/>
        <end position="820"/>
    </location>
</feature>
<dbReference type="Proteomes" id="UP001163850">
    <property type="component" value="Unassembled WGS sequence"/>
</dbReference>
<protein>
    <submittedName>
        <fullName evidence="5">YT521-B-like domain-containing protein</fullName>
    </submittedName>
</protein>
<dbReference type="Gene3D" id="3.30.70.330">
    <property type="match status" value="1"/>
</dbReference>
<sequence>MVESIAPDEILRNLTPKPSLQQSSSQIDAESFSGSGGDSSELVKPYGLGVSAAYMQGDDSSRGVADQAGGSNRRPPSHNQPNQPRRPQNSTTSPQFSLENSLGSSPHYSQYGQRAGFFGQYTMSPKPPMAMAPSNPNYAYPHAFQGVPENSMIPQNIHASYQTMIPPAPVYRYQRHASEGPSPGFSNQPLFSHPSQGGSPSPPMSSPSTSQNTTPPYHGQFHSLRYPSSMSPSQYPYSHHSYSPSHHSYSPSPVYQSQYAPAPYPQHFTSPAEVEGQGTWWYLPHAAPNAPSYPGHYPMTYSPVHQELENAYPASPVPGASLAPDYSILPARSPASFHPARRPSSSLAAPEEESPASSSPGPVASSSKSPTGEKSTPAVRRPYHPNPPSHRSEWVMWAGNVPSDATHDELWRFFNQSDDPGGVLSVFLISRSSCAFVNYDSEAQLQAAIAQFNGIPLRSHDPRCPRLVCRVRKIDDDLKAGVGGQRGVGMHTKWLRDLREKTRGKKKATDQSDQSDFDDSSSSIAALSASVSSDDDNRPLFAKGTKSNSSGSYASTNSSLLTRHFPKRYFILKSLSQYDLDLSVQKGLWATQKHNEGILDQAYRTSNEVYLIFGVNKSGEFYGYAKMAGPVRKGEQRVSWATRTDSSASSHSSLSPVTSRAPIPGTIPEEPSGPLAERLLASSPSAKNFFPEREHRMVEASPVPVTPARDQESPALLLSKDVSVASAPAELGTQHHRITMSTPSTKLSLGNRLKHPIQFPPSSATEDFELDESAPYRAMRSESSGRSLDEDLSRLRLNSVGEEVEESPDDPDKGLDEKPETWGEPFKVEWICTDRLPFFRTRHLRNPWNHDREVKVSRDGTEIEPSVGEQLLQDWNKVVEEGAQQVTDPVSATSIAKPTPKRLGSTWKSTPNASTKGAKDRETGLSISRS</sequence>
<dbReference type="InterPro" id="IPR057720">
    <property type="entry name" value="RRM_YTH1"/>
</dbReference>
<name>A0AA38UU52_9AGAR</name>
<feature type="compositionally biased region" description="Polar residues" evidence="2">
    <location>
        <begin position="77"/>
        <end position="111"/>
    </location>
</feature>
<feature type="region of interest" description="Disordered" evidence="2">
    <location>
        <begin position="889"/>
        <end position="930"/>
    </location>
</feature>
<feature type="domain" description="RRM" evidence="3">
    <location>
        <begin position="394"/>
        <end position="463"/>
    </location>
</feature>
<feature type="compositionally biased region" description="Basic and acidic residues" evidence="2">
    <location>
        <begin position="810"/>
        <end position="820"/>
    </location>
</feature>
<feature type="region of interest" description="Disordered" evidence="2">
    <location>
        <begin position="641"/>
        <end position="674"/>
    </location>
</feature>
<dbReference type="GO" id="GO:0000381">
    <property type="term" value="P:regulation of alternative mRNA splicing, via spliceosome"/>
    <property type="evidence" value="ECO:0007669"/>
    <property type="project" value="TreeGrafter"/>
</dbReference>
<evidence type="ECO:0000259" key="3">
    <source>
        <dbReference type="PROSITE" id="PS50102"/>
    </source>
</evidence>
<dbReference type="InterPro" id="IPR012677">
    <property type="entry name" value="Nucleotide-bd_a/b_plait_sf"/>
</dbReference>
<feature type="domain" description="YTH" evidence="4">
    <location>
        <begin position="567"/>
        <end position="710"/>
    </location>
</feature>
<dbReference type="PANTHER" id="PTHR12357">
    <property type="entry name" value="YTH YT521-B HOMOLOGY DOMAIN-CONTAINING"/>
    <property type="match status" value="1"/>
</dbReference>
<feature type="region of interest" description="Disordered" evidence="2">
    <location>
        <begin position="493"/>
        <end position="557"/>
    </location>
</feature>
<accession>A0AA38UU52</accession>
<reference evidence="5" key="1">
    <citation type="submission" date="2022-08" db="EMBL/GenBank/DDBJ databases">
        <authorList>
            <consortium name="DOE Joint Genome Institute"/>
            <person name="Min B."/>
            <person name="Riley R."/>
            <person name="Sierra-Patev S."/>
            <person name="Naranjo-Ortiz M."/>
            <person name="Looney B."/>
            <person name="Konkel Z."/>
            <person name="Slot J.C."/>
            <person name="Sakamoto Y."/>
            <person name="Steenwyk J.L."/>
            <person name="Rokas A."/>
            <person name="Carro J."/>
            <person name="Camarero S."/>
            <person name="Ferreira P."/>
            <person name="Molpeceres G."/>
            <person name="Ruiz-Duenas F.J."/>
            <person name="Serrano A."/>
            <person name="Henrissat B."/>
            <person name="Drula E."/>
            <person name="Hughes K.W."/>
            <person name="Mata J.L."/>
            <person name="Ishikawa N.K."/>
            <person name="Vargas-Isla R."/>
            <person name="Ushijima S."/>
            <person name="Smith C.A."/>
            <person name="Ahrendt S."/>
            <person name="Andreopoulos W."/>
            <person name="He G."/>
            <person name="Labutti K."/>
            <person name="Lipzen A."/>
            <person name="Ng V."/>
            <person name="Sandor L."/>
            <person name="Barry K."/>
            <person name="Martinez A.T."/>
            <person name="Xiao Y."/>
            <person name="Gibbons J.G."/>
            <person name="Terashima K."/>
            <person name="Hibbett D.S."/>
            <person name="Grigoriev I.V."/>
        </authorList>
    </citation>
    <scope>NUCLEOTIDE SEQUENCE</scope>
    <source>
        <strain evidence="5">TFB7829</strain>
    </source>
</reference>
<dbReference type="GO" id="GO:1990247">
    <property type="term" value="F:N6-methyladenosine-containing RNA reader activity"/>
    <property type="evidence" value="ECO:0007669"/>
    <property type="project" value="TreeGrafter"/>
</dbReference>
<dbReference type="PROSITE" id="PS50102">
    <property type="entry name" value="RRM"/>
    <property type="match status" value="1"/>
</dbReference>
<dbReference type="GO" id="GO:0005654">
    <property type="term" value="C:nucleoplasm"/>
    <property type="evidence" value="ECO:0007669"/>
    <property type="project" value="TreeGrafter"/>
</dbReference>
<organism evidence="5 6">
    <name type="scientific">Lentinula detonsa</name>
    <dbReference type="NCBI Taxonomy" id="2804962"/>
    <lineage>
        <taxon>Eukaryota</taxon>
        <taxon>Fungi</taxon>
        <taxon>Dikarya</taxon>
        <taxon>Basidiomycota</taxon>
        <taxon>Agaricomycotina</taxon>
        <taxon>Agaricomycetes</taxon>
        <taxon>Agaricomycetidae</taxon>
        <taxon>Agaricales</taxon>
        <taxon>Marasmiineae</taxon>
        <taxon>Omphalotaceae</taxon>
        <taxon>Lentinula</taxon>
    </lineage>
</organism>
<proteinExistence type="predicted"/>
<evidence type="ECO:0000256" key="1">
    <source>
        <dbReference type="PROSITE-ProRule" id="PRU00176"/>
    </source>
</evidence>
<gene>
    <name evidence="5" type="ORF">F5890DRAFT_1517169</name>
</gene>
<keyword evidence="1" id="KW-0694">RNA-binding</keyword>
<comment type="caution">
    <text evidence="5">The sequence shown here is derived from an EMBL/GenBank/DDBJ whole genome shotgun (WGS) entry which is preliminary data.</text>
</comment>
<dbReference type="CDD" id="cd00590">
    <property type="entry name" value="RRM_SF"/>
    <property type="match status" value="1"/>
</dbReference>
<dbReference type="Pfam" id="PF25701">
    <property type="entry name" value="RRM_YTH1"/>
    <property type="match status" value="1"/>
</dbReference>
<dbReference type="EMBL" id="MU801990">
    <property type="protein sequence ID" value="KAJ3984387.1"/>
    <property type="molecule type" value="Genomic_DNA"/>
</dbReference>
<dbReference type="InterPro" id="IPR007275">
    <property type="entry name" value="YTH_domain"/>
</dbReference>
<dbReference type="SUPFAM" id="SSF54928">
    <property type="entry name" value="RNA-binding domain, RBD"/>
    <property type="match status" value="1"/>
</dbReference>
<feature type="compositionally biased region" description="Low complexity" evidence="2">
    <location>
        <begin position="343"/>
        <end position="370"/>
    </location>
</feature>
<dbReference type="InterPro" id="IPR045168">
    <property type="entry name" value="YTH_prot"/>
</dbReference>
<dbReference type="PANTHER" id="PTHR12357:SF3">
    <property type="entry name" value="YTH DOMAIN-CONTAINING PROTEIN 1"/>
    <property type="match status" value="1"/>
</dbReference>
<feature type="region of interest" description="Disordered" evidence="2">
    <location>
        <begin position="174"/>
        <end position="225"/>
    </location>
</feature>
<dbReference type="Pfam" id="PF04146">
    <property type="entry name" value="YTH"/>
    <property type="match status" value="1"/>
</dbReference>
<dbReference type="AlphaFoldDB" id="A0AA38UU52"/>
<evidence type="ECO:0000313" key="6">
    <source>
        <dbReference type="Proteomes" id="UP001163850"/>
    </source>
</evidence>
<evidence type="ECO:0000256" key="2">
    <source>
        <dbReference type="SAM" id="MobiDB-lite"/>
    </source>
</evidence>
<evidence type="ECO:0000313" key="5">
    <source>
        <dbReference type="EMBL" id="KAJ3984387.1"/>
    </source>
</evidence>
<evidence type="ECO:0000259" key="4">
    <source>
        <dbReference type="PROSITE" id="PS50882"/>
    </source>
</evidence>
<feature type="compositionally biased region" description="Low complexity" evidence="2">
    <location>
        <begin position="646"/>
        <end position="659"/>
    </location>
</feature>
<feature type="region of interest" description="Disordered" evidence="2">
    <location>
        <begin position="1"/>
        <end position="111"/>
    </location>
</feature>